<dbReference type="PROSITE" id="PS00671">
    <property type="entry name" value="D_2_HYDROXYACID_DH_3"/>
    <property type="match status" value="1"/>
</dbReference>
<keyword evidence="2 4" id="KW-0560">Oxidoreductase</keyword>
<evidence type="ECO:0000259" key="6">
    <source>
        <dbReference type="Pfam" id="PF02826"/>
    </source>
</evidence>
<organism evidence="7 8">
    <name type="scientific">Candidatus Yanofskybacteria bacterium RIFCSPHIGHO2_12_FULL_45_19b</name>
    <dbReference type="NCBI Taxonomy" id="1802689"/>
    <lineage>
        <taxon>Bacteria</taxon>
        <taxon>Candidatus Yanofskyibacteriota</taxon>
    </lineage>
</organism>
<dbReference type="PANTHER" id="PTHR43026">
    <property type="entry name" value="2-HYDROXYACID DEHYDROGENASE HOMOLOG 1-RELATED"/>
    <property type="match status" value="1"/>
</dbReference>
<dbReference type="GO" id="GO:0006564">
    <property type="term" value="P:L-serine biosynthetic process"/>
    <property type="evidence" value="ECO:0007669"/>
    <property type="project" value="UniProtKB-ARBA"/>
</dbReference>
<dbReference type="PANTHER" id="PTHR43026:SF1">
    <property type="entry name" value="2-HYDROXYACID DEHYDROGENASE HOMOLOG 1-RELATED"/>
    <property type="match status" value="1"/>
</dbReference>
<dbReference type="InterPro" id="IPR029753">
    <property type="entry name" value="D-isomer_DH_CS"/>
</dbReference>
<evidence type="ECO:0000256" key="4">
    <source>
        <dbReference type="RuleBase" id="RU003719"/>
    </source>
</evidence>
<dbReference type="InterPro" id="IPR029752">
    <property type="entry name" value="D-isomer_DH_CS1"/>
</dbReference>
<dbReference type="InterPro" id="IPR006140">
    <property type="entry name" value="D-isomer_DH_NAD-bd"/>
</dbReference>
<evidence type="ECO:0000256" key="1">
    <source>
        <dbReference type="ARBA" id="ARBA00005854"/>
    </source>
</evidence>
<dbReference type="SUPFAM" id="SSF52283">
    <property type="entry name" value="Formate/glycerate dehydrogenase catalytic domain-like"/>
    <property type="match status" value="1"/>
</dbReference>
<name>A0A1F8G3C1_9BACT</name>
<proteinExistence type="inferred from homology"/>
<dbReference type="PROSITE" id="PS00065">
    <property type="entry name" value="D_2_HYDROXYACID_DH_1"/>
    <property type="match status" value="1"/>
</dbReference>
<gene>
    <name evidence="7" type="ORF">A3F25_02425</name>
</gene>
<dbReference type="GO" id="GO:0008720">
    <property type="term" value="F:D-lactate dehydrogenase (NAD+) activity"/>
    <property type="evidence" value="ECO:0007669"/>
    <property type="project" value="TreeGrafter"/>
</dbReference>
<dbReference type="PROSITE" id="PS00670">
    <property type="entry name" value="D_2_HYDROXYACID_DH_2"/>
    <property type="match status" value="1"/>
</dbReference>
<evidence type="ECO:0000259" key="5">
    <source>
        <dbReference type="Pfam" id="PF00389"/>
    </source>
</evidence>
<dbReference type="Pfam" id="PF00389">
    <property type="entry name" value="2-Hacid_dh"/>
    <property type="match status" value="1"/>
</dbReference>
<evidence type="ECO:0000313" key="7">
    <source>
        <dbReference type="EMBL" id="OGN19847.1"/>
    </source>
</evidence>
<dbReference type="InterPro" id="IPR036291">
    <property type="entry name" value="NAD(P)-bd_dom_sf"/>
</dbReference>
<feature type="domain" description="D-isomer specific 2-hydroxyacid dehydrogenase NAD-binding" evidence="6">
    <location>
        <begin position="106"/>
        <end position="302"/>
    </location>
</feature>
<dbReference type="Gene3D" id="3.40.50.720">
    <property type="entry name" value="NAD(P)-binding Rossmann-like Domain"/>
    <property type="match status" value="2"/>
</dbReference>
<sequence length="334" mass="36732">MKIAIFEATAEDRELLPTFLPDLELAWFEEKLKPETVALAEGCEVISVFVNSQIDRAVIEALPELKLIATRSTGFDHIDTKVAGERGINITNVPGYGSRSVAEFTFALMLTLSRRIFTAHSQIRSVGTFTFDGLEGFDLFGKTLGIVGTGNIGRNVARIAVGFGMKVIGYDGKPDEKLASELGFSYAPLPELLANSDIVTLHLPYNPETHHIINRGNIYQMRPGSYLINTARGELIETDALVGALQKKHLAGAGMDVLEGEHELKEEMELITKDQSMKNVKTILEDHVLMELPQVVITPHIAFFSKEAKLQIIKTTAENILAWQAGRSSNLVGK</sequence>
<dbReference type="AlphaFoldDB" id="A0A1F8G3C1"/>
<evidence type="ECO:0000256" key="2">
    <source>
        <dbReference type="ARBA" id="ARBA00023002"/>
    </source>
</evidence>
<dbReference type="STRING" id="1802689.A3F25_02425"/>
<reference evidence="7 8" key="1">
    <citation type="journal article" date="2016" name="Nat. Commun.">
        <title>Thousands of microbial genomes shed light on interconnected biogeochemical processes in an aquifer system.</title>
        <authorList>
            <person name="Anantharaman K."/>
            <person name="Brown C.T."/>
            <person name="Hug L.A."/>
            <person name="Sharon I."/>
            <person name="Castelle C.J."/>
            <person name="Probst A.J."/>
            <person name="Thomas B.C."/>
            <person name="Singh A."/>
            <person name="Wilkins M.J."/>
            <person name="Karaoz U."/>
            <person name="Brodie E.L."/>
            <person name="Williams K.H."/>
            <person name="Hubbard S.S."/>
            <person name="Banfield J.F."/>
        </authorList>
    </citation>
    <scope>NUCLEOTIDE SEQUENCE [LARGE SCALE GENOMIC DNA]</scope>
</reference>
<dbReference type="GO" id="GO:0004617">
    <property type="term" value="F:phosphoglycerate dehydrogenase activity"/>
    <property type="evidence" value="ECO:0007669"/>
    <property type="project" value="UniProtKB-ARBA"/>
</dbReference>
<dbReference type="SUPFAM" id="SSF51735">
    <property type="entry name" value="NAD(P)-binding Rossmann-fold domains"/>
    <property type="match status" value="1"/>
</dbReference>
<dbReference type="GO" id="GO:0051287">
    <property type="term" value="F:NAD binding"/>
    <property type="evidence" value="ECO:0007669"/>
    <property type="project" value="InterPro"/>
</dbReference>
<protein>
    <recommendedName>
        <fullName evidence="9">Hydroxyacid dehydrogenase</fullName>
    </recommendedName>
</protein>
<dbReference type="InterPro" id="IPR058205">
    <property type="entry name" value="D-LDH-like"/>
</dbReference>
<dbReference type="Proteomes" id="UP000177478">
    <property type="component" value="Unassembled WGS sequence"/>
</dbReference>
<dbReference type="Pfam" id="PF02826">
    <property type="entry name" value="2-Hacid_dh_C"/>
    <property type="match status" value="1"/>
</dbReference>
<evidence type="ECO:0008006" key="9">
    <source>
        <dbReference type="Google" id="ProtNLM"/>
    </source>
</evidence>
<evidence type="ECO:0000256" key="3">
    <source>
        <dbReference type="ARBA" id="ARBA00023027"/>
    </source>
</evidence>
<dbReference type="FunFam" id="3.40.50.720:FF:000041">
    <property type="entry name" value="D-3-phosphoglycerate dehydrogenase"/>
    <property type="match status" value="1"/>
</dbReference>
<feature type="domain" description="D-isomer specific 2-hydroxyacid dehydrogenase catalytic" evidence="5">
    <location>
        <begin position="4"/>
        <end position="329"/>
    </location>
</feature>
<comment type="caution">
    <text evidence="7">The sequence shown here is derived from an EMBL/GenBank/DDBJ whole genome shotgun (WGS) entry which is preliminary data.</text>
</comment>
<dbReference type="InterPro" id="IPR006139">
    <property type="entry name" value="D-isomer_2_OHA_DH_cat_dom"/>
</dbReference>
<evidence type="ECO:0000313" key="8">
    <source>
        <dbReference type="Proteomes" id="UP000177478"/>
    </source>
</evidence>
<dbReference type="GO" id="GO:0047545">
    <property type="term" value="F:(S)-2-hydroxyglutarate dehydrogenase activity"/>
    <property type="evidence" value="ECO:0007669"/>
    <property type="project" value="UniProtKB-ARBA"/>
</dbReference>
<accession>A0A1F8G3C1</accession>
<keyword evidence="3" id="KW-0520">NAD</keyword>
<dbReference type="EMBL" id="MGKD01000011">
    <property type="protein sequence ID" value="OGN19847.1"/>
    <property type="molecule type" value="Genomic_DNA"/>
</dbReference>
<comment type="similarity">
    <text evidence="1 4">Belongs to the D-isomer specific 2-hydroxyacid dehydrogenase family.</text>
</comment>